<protein>
    <submittedName>
        <fullName evidence="2">Uncharacterized protein</fullName>
    </submittedName>
</protein>
<reference evidence="2" key="1">
    <citation type="submission" date="2021-04" db="EMBL/GenBank/DDBJ databases">
        <title>Genome based classification of Actinospica acidithermotolerans sp. nov., an actinobacterium isolated from an Indonesian hot spring.</title>
        <authorList>
            <person name="Kusuma A.B."/>
            <person name="Putra K.E."/>
            <person name="Nafisah S."/>
            <person name="Loh J."/>
            <person name="Nouioui I."/>
            <person name="Goodfellow M."/>
        </authorList>
    </citation>
    <scope>NUCLEOTIDE SEQUENCE</scope>
    <source>
        <strain evidence="2">MGRD01-02</strain>
    </source>
</reference>
<organism evidence="2 3">
    <name type="scientific">Actinospica acidithermotolerans</name>
    <dbReference type="NCBI Taxonomy" id="2828514"/>
    <lineage>
        <taxon>Bacteria</taxon>
        <taxon>Bacillati</taxon>
        <taxon>Actinomycetota</taxon>
        <taxon>Actinomycetes</taxon>
        <taxon>Catenulisporales</taxon>
        <taxon>Actinospicaceae</taxon>
        <taxon>Actinospica</taxon>
    </lineage>
</organism>
<comment type="caution">
    <text evidence="2">The sequence shown here is derived from an EMBL/GenBank/DDBJ whole genome shotgun (WGS) entry which is preliminary data.</text>
</comment>
<dbReference type="RefSeq" id="WP_212521486.1">
    <property type="nucleotide sequence ID" value="NZ_JAGSOH010000128.1"/>
</dbReference>
<evidence type="ECO:0000313" key="2">
    <source>
        <dbReference type="EMBL" id="MBR7830359.1"/>
    </source>
</evidence>
<gene>
    <name evidence="2" type="ORF">KDK95_28915</name>
</gene>
<sequence length="67" mass="7132">MSSPEIAELPQAHADSPIPAPEPTGNAAVDAALERLRELAERPAAEHPALYDDVHQRLQAALADLGR</sequence>
<evidence type="ECO:0000313" key="3">
    <source>
        <dbReference type="Proteomes" id="UP000676325"/>
    </source>
</evidence>
<dbReference type="EMBL" id="JAGSOH010000128">
    <property type="protein sequence ID" value="MBR7830359.1"/>
    <property type="molecule type" value="Genomic_DNA"/>
</dbReference>
<dbReference type="AlphaFoldDB" id="A0A941EMQ6"/>
<keyword evidence="3" id="KW-1185">Reference proteome</keyword>
<accession>A0A941EMQ6</accession>
<evidence type="ECO:0000256" key="1">
    <source>
        <dbReference type="SAM" id="MobiDB-lite"/>
    </source>
</evidence>
<dbReference type="Proteomes" id="UP000676325">
    <property type="component" value="Unassembled WGS sequence"/>
</dbReference>
<feature type="region of interest" description="Disordered" evidence="1">
    <location>
        <begin position="1"/>
        <end position="26"/>
    </location>
</feature>
<proteinExistence type="predicted"/>
<name>A0A941EMQ6_9ACTN</name>